<accession>A0A0M6W717</accession>
<dbReference type="PANTHER" id="PTHR42953">
    <property type="entry name" value="HIGH-AFFINITY ZINC UPTAKE SYSTEM PROTEIN ZNUA-RELATED"/>
    <property type="match status" value="1"/>
</dbReference>
<comment type="similarity">
    <text evidence="2 13">Belongs to the bacterial solute-binding protein 9 family.</text>
</comment>
<dbReference type="Proteomes" id="UP000242301">
    <property type="component" value="Unassembled WGS sequence"/>
</dbReference>
<evidence type="ECO:0000256" key="6">
    <source>
        <dbReference type="ARBA" id="ARBA00022729"/>
    </source>
</evidence>
<dbReference type="EMBL" id="CVRF01000002">
    <property type="protein sequence ID" value="CRK85669.1"/>
    <property type="molecule type" value="Genomic_DNA"/>
</dbReference>
<evidence type="ECO:0000256" key="1">
    <source>
        <dbReference type="ARBA" id="ARBA00004418"/>
    </source>
</evidence>
<keyword evidence="6" id="KW-0732">Signal</keyword>
<comment type="function">
    <text evidence="12">Part of the ATP-binding cassette (ABC) transport system ZnuABC involved in zinc import. Binds zinc with high affinity and specificity and delivers it to the membrane permease for translocation into the cytoplasm.</text>
</comment>
<evidence type="ECO:0000256" key="4">
    <source>
        <dbReference type="ARBA" id="ARBA00022448"/>
    </source>
</evidence>
<evidence type="ECO:0000256" key="10">
    <source>
        <dbReference type="ARBA" id="ARBA00023065"/>
    </source>
</evidence>
<keyword evidence="14" id="KW-1133">Transmembrane helix</keyword>
<feature type="transmembrane region" description="Helical" evidence="14">
    <location>
        <begin position="12"/>
        <end position="30"/>
    </location>
</feature>
<evidence type="ECO:0000256" key="13">
    <source>
        <dbReference type="RuleBase" id="RU003512"/>
    </source>
</evidence>
<dbReference type="InterPro" id="IPR050492">
    <property type="entry name" value="Bact_metal-bind_prot9"/>
</dbReference>
<keyword evidence="10" id="KW-0406">Ion transport</keyword>
<evidence type="ECO:0000256" key="8">
    <source>
        <dbReference type="ARBA" id="ARBA00022833"/>
    </source>
</evidence>
<evidence type="ECO:0000313" key="16">
    <source>
        <dbReference type="Proteomes" id="UP000242301"/>
    </source>
</evidence>
<dbReference type="SUPFAM" id="SSF53807">
    <property type="entry name" value="Helical backbone' metal receptor"/>
    <property type="match status" value="1"/>
</dbReference>
<keyword evidence="14" id="KW-0812">Transmembrane</keyword>
<keyword evidence="4 13" id="KW-0813">Transport</keyword>
<keyword evidence="5" id="KW-0479">Metal-binding</keyword>
<proteinExistence type="inferred from homology"/>
<evidence type="ECO:0000313" key="15">
    <source>
        <dbReference type="EMBL" id="CRK85669.1"/>
    </source>
</evidence>
<dbReference type="GO" id="GO:0046872">
    <property type="term" value="F:metal ion binding"/>
    <property type="evidence" value="ECO:0007669"/>
    <property type="project" value="UniProtKB-KW"/>
</dbReference>
<protein>
    <recommendedName>
        <fullName evidence="3">High-affinity zinc uptake system protein ZnuA</fullName>
    </recommendedName>
</protein>
<evidence type="ECO:0000256" key="12">
    <source>
        <dbReference type="ARBA" id="ARBA00045516"/>
    </source>
</evidence>
<evidence type="ECO:0000256" key="7">
    <source>
        <dbReference type="ARBA" id="ARBA00022764"/>
    </source>
</evidence>
<dbReference type="PRINTS" id="PR00690">
    <property type="entry name" value="ADHESNFAMILY"/>
</dbReference>
<comment type="subcellular location">
    <subcellularLocation>
        <location evidence="1">Periplasm</location>
    </subcellularLocation>
</comment>
<keyword evidence="7" id="KW-0574">Periplasm</keyword>
<dbReference type="GO" id="GO:0042597">
    <property type="term" value="C:periplasmic space"/>
    <property type="evidence" value="ECO:0007669"/>
    <property type="project" value="UniProtKB-SubCell"/>
</dbReference>
<dbReference type="Pfam" id="PF01297">
    <property type="entry name" value="ZnuA"/>
    <property type="match status" value="1"/>
</dbReference>
<dbReference type="STRING" id="1715285.SOFFGTOCOR_0235"/>
<dbReference type="InterPro" id="IPR035520">
    <property type="entry name" value="ZnuA"/>
</dbReference>
<name>A0A0M6W717_9GAMM</name>
<evidence type="ECO:0000256" key="3">
    <source>
        <dbReference type="ARBA" id="ARBA00015915"/>
    </source>
</evidence>
<evidence type="ECO:0000256" key="5">
    <source>
        <dbReference type="ARBA" id="ARBA00022723"/>
    </source>
</evidence>
<evidence type="ECO:0000256" key="14">
    <source>
        <dbReference type="SAM" id="Phobius"/>
    </source>
</evidence>
<evidence type="ECO:0000256" key="9">
    <source>
        <dbReference type="ARBA" id="ARBA00022906"/>
    </source>
</evidence>
<dbReference type="CDD" id="cd01019">
    <property type="entry name" value="ZnuA"/>
    <property type="match status" value="1"/>
</dbReference>
<gene>
    <name evidence="15" type="primary">znuA</name>
    <name evidence="15" type="ORF">SOFFGTOCOR_0235</name>
</gene>
<keyword evidence="9" id="KW-0864">Zinc transport</keyword>
<keyword evidence="11" id="KW-1015">Disulfide bond</keyword>
<sequence precursor="true">MIYKFRCFICKLFFYSIISSIINSTILFIAQADIVTSIRPLAFIIAGVADGVSNIQILIPDGSSPHDYSLKLSDFKKIKQADLVVFIGPDMEFFLKNINKLLPAKKQLVLSEEINIKRLLLSSFSKKPEFNHISDYSNENHYKHHHSEYNMHIWLSPKIANIAAHNIYNRLIKIYPKQKQKLILNLYNFKKNITQNDKKITNILKSSKNKGYYVFHDAYNYFEKYYMLSPLGYFTINPEIQPGAKKLYEIKTQLIKNKVKCIFLEPQFKPNVINTISRNTKVNFGTLDPLGVGIEIRQDSYMKFLVKLSEQYASCLN</sequence>
<dbReference type="InterPro" id="IPR006127">
    <property type="entry name" value="ZnuA-like"/>
</dbReference>
<dbReference type="AlphaFoldDB" id="A0A0M6W717"/>
<keyword evidence="16" id="KW-1185">Reference proteome</keyword>
<keyword evidence="8" id="KW-0862">Zinc</keyword>
<dbReference type="GO" id="GO:0006829">
    <property type="term" value="P:zinc ion transport"/>
    <property type="evidence" value="ECO:0007669"/>
    <property type="project" value="UniProtKB-KW"/>
</dbReference>
<reference evidence="16" key="1">
    <citation type="submission" date="2015-05" db="EMBL/GenBank/DDBJ databases">
        <authorList>
            <person name="Manzano-Marin A."/>
        </authorList>
    </citation>
    <scope>NUCLEOTIDE SEQUENCE [LARGE SCALE GENOMIC DNA]</scope>
    <source>
        <strain evidence="16">officinalis</strain>
    </source>
</reference>
<dbReference type="FunFam" id="3.40.50.1980:FF:000006">
    <property type="entry name" value="Zinc ABC transporter substrate-binding protein ZnuA"/>
    <property type="match status" value="1"/>
</dbReference>
<keyword evidence="14" id="KW-0472">Membrane</keyword>
<dbReference type="NCBIfam" id="NF007091">
    <property type="entry name" value="PRK09545.1"/>
    <property type="match status" value="1"/>
</dbReference>
<evidence type="ECO:0000256" key="11">
    <source>
        <dbReference type="ARBA" id="ARBA00023157"/>
    </source>
</evidence>
<dbReference type="GO" id="GO:0007155">
    <property type="term" value="P:cell adhesion"/>
    <property type="evidence" value="ECO:0007669"/>
    <property type="project" value="InterPro"/>
</dbReference>
<dbReference type="PANTHER" id="PTHR42953:SF3">
    <property type="entry name" value="HIGH-AFFINITY ZINC UPTAKE SYSTEM PROTEIN ZNUA"/>
    <property type="match status" value="1"/>
</dbReference>
<evidence type="ECO:0000256" key="2">
    <source>
        <dbReference type="ARBA" id="ARBA00011028"/>
    </source>
</evidence>
<dbReference type="InterPro" id="IPR006128">
    <property type="entry name" value="Lipoprotein_PsaA-like"/>
</dbReference>
<dbReference type="Gene3D" id="3.40.50.1980">
    <property type="entry name" value="Nitrogenase molybdenum iron protein domain"/>
    <property type="match status" value="2"/>
</dbReference>
<organism evidence="15 16">
    <name type="scientific">Candidatus Providencia siddallii</name>
    <dbReference type="NCBI Taxonomy" id="1715285"/>
    <lineage>
        <taxon>Bacteria</taxon>
        <taxon>Pseudomonadati</taxon>
        <taxon>Pseudomonadota</taxon>
        <taxon>Gammaproteobacteria</taxon>
        <taxon>Enterobacterales</taxon>
        <taxon>Morganellaceae</taxon>
        <taxon>Providencia</taxon>
    </lineage>
</organism>